<keyword evidence="1" id="KW-0645">Protease</keyword>
<evidence type="ECO:0000313" key="1">
    <source>
        <dbReference type="EMBL" id="CDR14492.1"/>
    </source>
</evidence>
<accession>A0A061A0N9</accession>
<dbReference type="Gene3D" id="1.10.390.10">
    <property type="entry name" value="Neutral Protease Domain 2"/>
    <property type="match status" value="1"/>
</dbReference>
<keyword evidence="1" id="KW-0031">Aminopeptidase</keyword>
<proteinExistence type="predicted"/>
<organism evidence="1">
    <name type="scientific">Streptomyces iranensis</name>
    <dbReference type="NCBI Taxonomy" id="576784"/>
    <lineage>
        <taxon>Bacteria</taxon>
        <taxon>Bacillati</taxon>
        <taxon>Actinomycetota</taxon>
        <taxon>Actinomycetes</taxon>
        <taxon>Kitasatosporales</taxon>
        <taxon>Streptomycetaceae</taxon>
        <taxon>Streptomyces</taxon>
        <taxon>Streptomyces violaceusniger group</taxon>
    </lineage>
</organism>
<dbReference type="GO" id="GO:0004177">
    <property type="term" value="F:aminopeptidase activity"/>
    <property type="evidence" value="ECO:0007669"/>
    <property type="project" value="UniProtKB-KW"/>
</dbReference>
<sequence>MIHGHRHPGNPGLMARHTRNSTLTPWIVTALATALTGAAGCTPDAASAGETRTPAPGAAGIGDKLHPGLGNGGYTVRHTANEGHAVYYQSLWDQVKGGSEPADGMKRRYQDSAAQLRKQGPVANPRPGAFTPEDMAPYGWGAYQGGAVALYALRQKVGAATFQRIERAWVAEHRDSTAGTADFIRLASRVAGRDLGPFLRSWLYAEKLPAMPGHSDWHTS</sequence>
<reference evidence="1" key="1">
    <citation type="submission" date="2014-05" db="EMBL/GenBank/DDBJ databases">
        <authorList>
            <person name="Horn Fabian"/>
        </authorList>
    </citation>
    <scope>NUCLEOTIDE SEQUENCE</scope>
</reference>
<dbReference type="EMBL" id="LK022848">
    <property type="protein sequence ID" value="CDR14492.1"/>
    <property type="molecule type" value="Genomic_DNA"/>
</dbReference>
<dbReference type="SUPFAM" id="SSF55486">
    <property type="entry name" value="Metalloproteases ('zincins'), catalytic domain"/>
    <property type="match status" value="1"/>
</dbReference>
<name>A0A061A0N9_9ACTN</name>
<gene>
    <name evidence="1" type="ORF">SIRAN8372</name>
</gene>
<protein>
    <submittedName>
        <fullName evidence="1">Peptidase M1 membrane alanine aminopeptidase</fullName>
    </submittedName>
</protein>
<dbReference type="InterPro" id="IPR027268">
    <property type="entry name" value="Peptidase_M4/M1_CTD_sf"/>
</dbReference>
<dbReference type="HOGENOM" id="CLU_1255375_0_0_11"/>
<keyword evidence="1" id="KW-0378">Hydrolase</keyword>
<dbReference type="AlphaFoldDB" id="A0A061A0N9"/>
<dbReference type="GeneID" id="32469278"/>